<gene>
    <name evidence="4" type="ORF">GCM10011512_13900</name>
</gene>
<comment type="caution">
    <text evidence="4">The sequence shown here is derived from an EMBL/GenBank/DDBJ whole genome shotgun (WGS) entry which is preliminary data.</text>
</comment>
<keyword evidence="5" id="KW-1185">Reference proteome</keyword>
<dbReference type="Gene3D" id="3.10.129.10">
    <property type="entry name" value="Hotdog Thioesterase"/>
    <property type="match status" value="1"/>
</dbReference>
<comment type="similarity">
    <text evidence="1">Belongs to the enoyl-CoA hydratase/isomerase family.</text>
</comment>
<dbReference type="Proteomes" id="UP000597761">
    <property type="component" value="Unassembled WGS sequence"/>
</dbReference>
<dbReference type="PANTHER" id="PTHR43841:SF3">
    <property type="entry name" value="(3R)-HYDROXYACYL-ACP DEHYDRATASE SUBUNIT HADB"/>
    <property type="match status" value="1"/>
</dbReference>
<feature type="domain" description="MaoC-like" evidence="3">
    <location>
        <begin position="210"/>
        <end position="282"/>
    </location>
</feature>
<evidence type="ECO:0000259" key="3">
    <source>
        <dbReference type="Pfam" id="PF01575"/>
    </source>
</evidence>
<accession>A0ABQ1P096</accession>
<dbReference type="InterPro" id="IPR003965">
    <property type="entry name" value="Fatty_acid_synthase"/>
</dbReference>
<feature type="region of interest" description="Disordered" evidence="2">
    <location>
        <begin position="183"/>
        <end position="203"/>
    </location>
</feature>
<dbReference type="RefSeq" id="WP_188667613.1">
    <property type="nucleotide sequence ID" value="NZ_BMJI01000006.1"/>
</dbReference>
<evidence type="ECO:0000313" key="5">
    <source>
        <dbReference type="Proteomes" id="UP000597761"/>
    </source>
</evidence>
<dbReference type="Pfam" id="PF01575">
    <property type="entry name" value="MaoC_dehydratas"/>
    <property type="match status" value="1"/>
</dbReference>
<dbReference type="PANTHER" id="PTHR43841">
    <property type="entry name" value="3-HYDROXYACYL-THIOESTER DEHYDRATASE HTDX-RELATED"/>
    <property type="match status" value="1"/>
</dbReference>
<proteinExistence type="inferred from homology"/>
<dbReference type="InterPro" id="IPR029069">
    <property type="entry name" value="HotDog_dom_sf"/>
</dbReference>
<sequence length="313" mass="32693">MAAGNHAQQRVVDLPAVPSLAGLYARQVPAALTGAVGAVLPRRSRPADGLPGIAYRATGIRPDPARLTAFAHLVRAPGSDDLPPGYVHALVFPVATALLARDDVPLPLAGLVHLQNAWHQRRPLTLASVLSVTTRVERLRAHRSGTLVDVVSEIADEADGGVAPPVAVDRSTYLARGLRLPAADGTQETTSSPRAPFEPPVPTGQWRLGADTGRRFAAVSGDWNPIHVSGPTARLLGMKGAIAHGMFTASRGLATVRLPAAFHWDVAFAAPVRLPATVAVRVDGVPADPDGARFTGWNPRSGALHLTSTVTAA</sequence>
<dbReference type="PRINTS" id="PR01483">
    <property type="entry name" value="FASYNTHASE"/>
</dbReference>
<reference evidence="5" key="1">
    <citation type="journal article" date="2019" name="Int. J. Syst. Evol. Microbiol.">
        <title>The Global Catalogue of Microorganisms (GCM) 10K type strain sequencing project: providing services to taxonomists for standard genome sequencing and annotation.</title>
        <authorList>
            <consortium name="The Broad Institute Genomics Platform"/>
            <consortium name="The Broad Institute Genome Sequencing Center for Infectious Disease"/>
            <person name="Wu L."/>
            <person name="Ma J."/>
        </authorList>
    </citation>
    <scope>NUCLEOTIDE SEQUENCE [LARGE SCALE GENOMIC DNA]</scope>
    <source>
        <strain evidence="5">CGMCC 1.15480</strain>
    </source>
</reference>
<dbReference type="EMBL" id="BMJI01000006">
    <property type="protein sequence ID" value="GGC88177.1"/>
    <property type="molecule type" value="Genomic_DNA"/>
</dbReference>
<name>A0ABQ1P096_9MICC</name>
<evidence type="ECO:0000256" key="1">
    <source>
        <dbReference type="ARBA" id="ARBA00005254"/>
    </source>
</evidence>
<organism evidence="4 5">
    <name type="scientific">Tersicoccus solisilvae</name>
    <dbReference type="NCBI Taxonomy" id="1882339"/>
    <lineage>
        <taxon>Bacteria</taxon>
        <taxon>Bacillati</taxon>
        <taxon>Actinomycetota</taxon>
        <taxon>Actinomycetes</taxon>
        <taxon>Micrococcales</taxon>
        <taxon>Micrococcaceae</taxon>
        <taxon>Tersicoccus</taxon>
    </lineage>
</organism>
<protein>
    <submittedName>
        <fullName evidence="4">Acyl dehydratase</fullName>
    </submittedName>
</protein>
<dbReference type="InterPro" id="IPR002539">
    <property type="entry name" value="MaoC-like_dom"/>
</dbReference>
<dbReference type="SUPFAM" id="SSF54637">
    <property type="entry name" value="Thioesterase/thiol ester dehydrase-isomerase"/>
    <property type="match status" value="2"/>
</dbReference>
<evidence type="ECO:0000256" key="2">
    <source>
        <dbReference type="SAM" id="MobiDB-lite"/>
    </source>
</evidence>
<evidence type="ECO:0000313" key="4">
    <source>
        <dbReference type="EMBL" id="GGC88177.1"/>
    </source>
</evidence>